<dbReference type="GO" id="GO:0004096">
    <property type="term" value="F:catalase activity"/>
    <property type="evidence" value="ECO:0007669"/>
    <property type="project" value="InterPro"/>
</dbReference>
<dbReference type="GO" id="GO:0005777">
    <property type="term" value="C:peroxisome"/>
    <property type="evidence" value="ECO:0007669"/>
    <property type="project" value="TreeGrafter"/>
</dbReference>
<dbReference type="InterPro" id="IPR018028">
    <property type="entry name" value="Catalase"/>
</dbReference>
<dbReference type="Pfam" id="PF00199">
    <property type="entry name" value="Catalase"/>
    <property type="match status" value="1"/>
</dbReference>
<feature type="region of interest" description="Disordered" evidence="8">
    <location>
        <begin position="1"/>
        <end position="26"/>
    </location>
</feature>
<dbReference type="InterPro" id="IPR024708">
    <property type="entry name" value="Catalase_AS"/>
</dbReference>
<keyword evidence="4" id="KW-0575">Peroxidase</keyword>
<evidence type="ECO:0000313" key="11">
    <source>
        <dbReference type="Proteomes" id="UP001175261"/>
    </source>
</evidence>
<dbReference type="PROSITE" id="PS00438">
    <property type="entry name" value="CATALASE_2"/>
    <property type="match status" value="1"/>
</dbReference>
<keyword evidence="4" id="KW-0376">Hydrogen peroxide</keyword>
<keyword evidence="6" id="KW-0349">Heme</keyword>
<dbReference type="PANTHER" id="PTHR11465:SF26">
    <property type="entry name" value="CATALASE 2"/>
    <property type="match status" value="1"/>
</dbReference>
<dbReference type="InterPro" id="IPR002226">
    <property type="entry name" value="Catalase_haem_BS"/>
</dbReference>
<comment type="cofactor">
    <cofactor evidence="6">
        <name>heme</name>
        <dbReference type="ChEBI" id="CHEBI:30413"/>
    </cofactor>
</comment>
<evidence type="ECO:0000256" key="4">
    <source>
        <dbReference type="ARBA" id="ARBA00023324"/>
    </source>
</evidence>
<keyword evidence="11" id="KW-1185">Reference proteome</keyword>
<dbReference type="InterPro" id="IPR024711">
    <property type="entry name" value="Catalase_clade1/3"/>
</dbReference>
<evidence type="ECO:0000256" key="3">
    <source>
        <dbReference type="ARBA" id="ARBA00022589"/>
    </source>
</evidence>
<dbReference type="GO" id="GO:0009820">
    <property type="term" value="P:alkaloid metabolic process"/>
    <property type="evidence" value="ECO:0007669"/>
    <property type="project" value="UniProtKB-KW"/>
</dbReference>
<dbReference type="SMART" id="SM01060">
    <property type="entry name" value="Catalase"/>
    <property type="match status" value="1"/>
</dbReference>
<keyword evidence="6" id="KW-0408">Iron</keyword>
<dbReference type="GO" id="GO:0046872">
    <property type="term" value="F:metal ion binding"/>
    <property type="evidence" value="ECO:0007669"/>
    <property type="project" value="UniProtKB-KW"/>
</dbReference>
<dbReference type="PANTHER" id="PTHR11465">
    <property type="entry name" value="CATALASE"/>
    <property type="match status" value="1"/>
</dbReference>
<feature type="domain" description="Catalase core" evidence="9">
    <location>
        <begin position="7"/>
        <end position="396"/>
    </location>
</feature>
<comment type="similarity">
    <text evidence="2">Belongs to the catalase family.</text>
</comment>
<organism evidence="10 11">
    <name type="scientific">Sarocladium strictum</name>
    <name type="common">Black bundle disease fungus</name>
    <name type="synonym">Acremonium strictum</name>
    <dbReference type="NCBI Taxonomy" id="5046"/>
    <lineage>
        <taxon>Eukaryota</taxon>
        <taxon>Fungi</taxon>
        <taxon>Dikarya</taxon>
        <taxon>Ascomycota</taxon>
        <taxon>Pezizomycotina</taxon>
        <taxon>Sordariomycetes</taxon>
        <taxon>Hypocreomycetidae</taxon>
        <taxon>Hypocreales</taxon>
        <taxon>Sarocladiaceae</taxon>
        <taxon>Sarocladium</taxon>
    </lineage>
</organism>
<feature type="active site" evidence="5">
    <location>
        <position position="131"/>
    </location>
</feature>
<accession>A0AA39GCV0</accession>
<dbReference type="EMBL" id="JAPDFR010000007">
    <property type="protein sequence ID" value="KAK0384975.1"/>
    <property type="molecule type" value="Genomic_DNA"/>
</dbReference>
<comment type="pathway">
    <text evidence="1">Alkaloid biosynthesis.</text>
</comment>
<evidence type="ECO:0000256" key="8">
    <source>
        <dbReference type="SAM" id="MobiDB-lite"/>
    </source>
</evidence>
<dbReference type="GO" id="GO:0020037">
    <property type="term" value="F:heme binding"/>
    <property type="evidence" value="ECO:0007669"/>
    <property type="project" value="InterPro"/>
</dbReference>
<evidence type="ECO:0000256" key="2">
    <source>
        <dbReference type="ARBA" id="ARBA00005329"/>
    </source>
</evidence>
<evidence type="ECO:0000313" key="10">
    <source>
        <dbReference type="EMBL" id="KAK0384975.1"/>
    </source>
</evidence>
<comment type="caution">
    <text evidence="10">The sequence shown here is derived from an EMBL/GenBank/DDBJ whole genome shotgun (WGS) entry which is preliminary data.</text>
</comment>
<dbReference type="AlphaFoldDB" id="A0AA39GCV0"/>
<dbReference type="GO" id="GO:0042542">
    <property type="term" value="P:response to hydrogen peroxide"/>
    <property type="evidence" value="ECO:0007669"/>
    <property type="project" value="TreeGrafter"/>
</dbReference>
<dbReference type="SUPFAM" id="SSF56634">
    <property type="entry name" value="Heme-dependent catalase-like"/>
    <property type="match status" value="1"/>
</dbReference>
<proteinExistence type="inferred from homology"/>
<reference evidence="10" key="1">
    <citation type="submission" date="2022-10" db="EMBL/GenBank/DDBJ databases">
        <title>Determination and structural analysis of whole genome sequence of Sarocladium strictum F4-1.</title>
        <authorList>
            <person name="Hu L."/>
            <person name="Jiang Y."/>
        </authorList>
    </citation>
    <scope>NUCLEOTIDE SEQUENCE</scope>
    <source>
        <strain evidence="10">F4-1</strain>
    </source>
</reference>
<dbReference type="GO" id="GO:0042744">
    <property type="term" value="P:hydrogen peroxide catabolic process"/>
    <property type="evidence" value="ECO:0007669"/>
    <property type="project" value="UniProtKB-KW"/>
</dbReference>
<dbReference type="GO" id="GO:0005739">
    <property type="term" value="C:mitochondrion"/>
    <property type="evidence" value="ECO:0007669"/>
    <property type="project" value="TreeGrafter"/>
</dbReference>
<dbReference type="InterPro" id="IPR020835">
    <property type="entry name" value="Catalase_sf"/>
</dbReference>
<keyword evidence="4" id="KW-0560">Oxidoreductase</keyword>
<feature type="compositionally biased region" description="Basic and acidic residues" evidence="8">
    <location>
        <begin position="1"/>
        <end position="14"/>
    </location>
</feature>
<keyword evidence="3" id="KW-0017">Alkaloid metabolism</keyword>
<feature type="binding site" description="axial binding residue" evidence="6">
    <location>
        <position position="342"/>
    </location>
    <ligand>
        <name>heme</name>
        <dbReference type="ChEBI" id="CHEBI:30413"/>
    </ligand>
    <ligandPart>
        <name>Fe</name>
        <dbReference type="ChEBI" id="CHEBI:18248"/>
    </ligandPart>
</feature>
<dbReference type="PRINTS" id="PR00067">
    <property type="entry name" value="CATALASE"/>
</dbReference>
<sequence>MYSSKKDDANRQPLRDPSVATTLPVFGGGGHTTLGDTLLLETLAHFSRERIPERVVHANAAGAWGEFEVTNPDAARFTCAKFLDTVGKKTPVLFRLSTTGGEKGSADTVRDVRGFSVKFCTEDGNHDIVGNHIPAFFIRDPVRFPSLNRSHKKHPATNRADHTMFWDFHVNQPESVHAVMMLFSSRGLPQSIRTVSGFGVHTFKLVQSDGSYSYCKFHFKPETGYQALNTPEEAERIAGQNPDFHKQDLWEAIAHREYPVWKLYAQVLPPERVEALGRALFDITKVWPHSEAPMIELGKMTLNKNPTNWFADIEQAAFSPSNMVPGITMTPDPMLQARMFAYPDAQRYRLGVNYTQLPCNRPIAPVYAPYERDGITTTSNYGGDPNYVRSTLSPGIASQAVTQIRHAEPIPASATWGLNEVPVGDEDFVQPRALWTQVFDDEERSRWVGNVADTLREVPAPLKKAVEVLAFIGENDDTLYSWLLSG</sequence>
<evidence type="ECO:0000256" key="7">
    <source>
        <dbReference type="RuleBase" id="RU004142"/>
    </source>
</evidence>
<dbReference type="Proteomes" id="UP001175261">
    <property type="component" value="Unassembled WGS sequence"/>
</dbReference>
<evidence type="ECO:0000256" key="1">
    <source>
        <dbReference type="ARBA" id="ARBA00004913"/>
    </source>
</evidence>
<feature type="active site" evidence="5">
    <location>
        <position position="57"/>
    </location>
</feature>
<dbReference type="PROSITE" id="PS00437">
    <property type="entry name" value="CATALASE_1"/>
    <property type="match status" value="1"/>
</dbReference>
<gene>
    <name evidence="10" type="ORF">NLU13_7453</name>
</gene>
<dbReference type="PROSITE" id="PS51402">
    <property type="entry name" value="CATALASE_3"/>
    <property type="match status" value="1"/>
</dbReference>
<protein>
    <recommendedName>
        <fullName evidence="9">Catalase core domain-containing protein</fullName>
    </recommendedName>
</protein>
<evidence type="ECO:0000256" key="6">
    <source>
        <dbReference type="PIRSR" id="PIRSR038928-2"/>
    </source>
</evidence>
<dbReference type="PIRSF" id="PIRSF038928">
    <property type="entry name" value="Catalase_clade1-3"/>
    <property type="match status" value="1"/>
</dbReference>
<name>A0AA39GCV0_SARSR</name>
<comment type="function">
    <text evidence="7">Catalyzes the degradation of hydrogen peroxide (H(2)O(2)) generated by peroxisomal oxidases to water and oxygen, thereby protecting cells from the toxic effects of hydrogen peroxide.</text>
</comment>
<evidence type="ECO:0000256" key="5">
    <source>
        <dbReference type="PIRSR" id="PIRSR038928-1"/>
    </source>
</evidence>
<dbReference type="Gene3D" id="2.40.180.10">
    <property type="entry name" value="Catalase core domain"/>
    <property type="match status" value="1"/>
</dbReference>
<keyword evidence="6" id="KW-0479">Metal-binding</keyword>
<evidence type="ECO:0000259" key="9">
    <source>
        <dbReference type="SMART" id="SM01060"/>
    </source>
</evidence>
<dbReference type="InterPro" id="IPR011614">
    <property type="entry name" value="Catalase_core"/>
</dbReference>